<name>A0A1L9BKW4_9BACT</name>
<feature type="compositionally biased region" description="Acidic residues" evidence="8">
    <location>
        <begin position="65"/>
        <end position="89"/>
    </location>
</feature>
<dbReference type="CDD" id="cd00118">
    <property type="entry name" value="LysM"/>
    <property type="match status" value="1"/>
</dbReference>
<evidence type="ECO:0000256" key="2">
    <source>
        <dbReference type="ARBA" id="ARBA00022723"/>
    </source>
</evidence>
<dbReference type="SMART" id="SM00257">
    <property type="entry name" value="LysM"/>
    <property type="match status" value="1"/>
</dbReference>
<evidence type="ECO:0000256" key="4">
    <source>
        <dbReference type="ARBA" id="ARBA00022764"/>
    </source>
</evidence>
<dbReference type="Pfam" id="PF03411">
    <property type="entry name" value="Peptidase_M74"/>
    <property type="match status" value="1"/>
</dbReference>
<evidence type="ECO:0000313" key="11">
    <source>
        <dbReference type="Proteomes" id="UP000182229"/>
    </source>
</evidence>
<dbReference type="Gene3D" id="3.10.350.10">
    <property type="entry name" value="LysM domain"/>
    <property type="match status" value="1"/>
</dbReference>
<dbReference type="Proteomes" id="UP000182229">
    <property type="component" value="Unassembled WGS sequence"/>
</dbReference>
<evidence type="ECO:0000256" key="1">
    <source>
        <dbReference type="ARBA" id="ARBA00022670"/>
    </source>
</evidence>
<evidence type="ECO:0000256" key="5">
    <source>
        <dbReference type="ARBA" id="ARBA00022801"/>
    </source>
</evidence>
<accession>A0A1L9BKW4</accession>
<feature type="region of interest" description="Disordered" evidence="8">
    <location>
        <begin position="1"/>
        <end position="102"/>
    </location>
</feature>
<dbReference type="PANTHER" id="PTHR45725">
    <property type="entry name" value="FORMIN HOMOLOGY 2 FAMILY MEMBER"/>
    <property type="match status" value="1"/>
</dbReference>
<feature type="domain" description="LysM" evidence="9">
    <location>
        <begin position="321"/>
        <end position="364"/>
    </location>
</feature>
<protein>
    <submittedName>
        <fullName evidence="10">Peptidoglycan-binding protein</fullName>
    </submittedName>
</protein>
<dbReference type="InterPro" id="IPR051425">
    <property type="entry name" value="Formin_Homology"/>
</dbReference>
<evidence type="ECO:0000256" key="3">
    <source>
        <dbReference type="ARBA" id="ARBA00022729"/>
    </source>
</evidence>
<keyword evidence="6" id="KW-0862">Zinc</keyword>
<reference evidence="10 11" key="2">
    <citation type="submission" date="2016-12" db="EMBL/GenBank/DDBJ databases">
        <title>Draft Genome Sequence of Cystobacter ferrugineus Strain Cbfe23.</title>
        <authorList>
            <person name="Akbar S."/>
            <person name="Dowd S.E."/>
            <person name="Stevens D.C."/>
        </authorList>
    </citation>
    <scope>NUCLEOTIDE SEQUENCE [LARGE SCALE GENOMIC DNA]</scope>
    <source>
        <strain evidence="10 11">Cbfe23</strain>
    </source>
</reference>
<feature type="region of interest" description="Disordered" evidence="8">
    <location>
        <begin position="415"/>
        <end position="507"/>
    </location>
</feature>
<evidence type="ECO:0000259" key="9">
    <source>
        <dbReference type="PROSITE" id="PS51782"/>
    </source>
</evidence>
<dbReference type="SUPFAM" id="SSF55166">
    <property type="entry name" value="Hedgehog/DD-peptidase"/>
    <property type="match status" value="1"/>
</dbReference>
<evidence type="ECO:0000256" key="8">
    <source>
        <dbReference type="SAM" id="MobiDB-lite"/>
    </source>
</evidence>
<comment type="caution">
    <text evidence="10">The sequence shown here is derived from an EMBL/GenBank/DDBJ whole genome shotgun (WGS) entry which is preliminary data.</text>
</comment>
<keyword evidence="11" id="KW-1185">Reference proteome</keyword>
<keyword evidence="4" id="KW-0574">Periplasm</keyword>
<dbReference type="InterPro" id="IPR009045">
    <property type="entry name" value="Zn_M74/Hedgehog-like"/>
</dbReference>
<dbReference type="InterPro" id="IPR005073">
    <property type="entry name" value="Peptidase_M74"/>
</dbReference>
<keyword evidence="7" id="KW-0482">Metalloprotease</keyword>
<organism evidence="10 11">
    <name type="scientific">Cystobacter ferrugineus</name>
    <dbReference type="NCBI Taxonomy" id="83449"/>
    <lineage>
        <taxon>Bacteria</taxon>
        <taxon>Pseudomonadati</taxon>
        <taxon>Myxococcota</taxon>
        <taxon>Myxococcia</taxon>
        <taxon>Myxococcales</taxon>
        <taxon>Cystobacterineae</taxon>
        <taxon>Archangiaceae</taxon>
        <taxon>Cystobacter</taxon>
    </lineage>
</organism>
<dbReference type="AlphaFoldDB" id="A0A1L9BKW4"/>
<dbReference type="SUPFAM" id="SSF54106">
    <property type="entry name" value="LysM domain"/>
    <property type="match status" value="1"/>
</dbReference>
<dbReference type="OrthoDB" id="5502029at2"/>
<dbReference type="STRING" id="83449.BON30_00560"/>
<dbReference type="EMBL" id="MPIN01000001">
    <property type="protein sequence ID" value="OJH42836.1"/>
    <property type="molecule type" value="Genomic_DNA"/>
</dbReference>
<keyword evidence="5" id="KW-0378">Hydrolase</keyword>
<dbReference type="PROSITE" id="PS51782">
    <property type="entry name" value="LYSM"/>
    <property type="match status" value="1"/>
</dbReference>
<evidence type="ECO:0000313" key="10">
    <source>
        <dbReference type="EMBL" id="OJH42836.1"/>
    </source>
</evidence>
<keyword evidence="1" id="KW-0645">Protease</keyword>
<dbReference type="InterPro" id="IPR018392">
    <property type="entry name" value="LysM"/>
</dbReference>
<dbReference type="Pfam" id="PF01476">
    <property type="entry name" value="LysM"/>
    <property type="match status" value="1"/>
</dbReference>
<keyword evidence="2" id="KW-0479">Metal-binding</keyword>
<sequence length="507" mass="53651">MCAGCTAHVAPTVPAAPVTIASSEGSPPAEATAPAVPPSPEPLPVTNTPAETLAAAPSPATPSAETEEEDDEESADASEGAEGEEETETSTDTSVPSGPSYTAEYSDEALTEMWKKEPKALGSISVGFVHSGRMVNSVQFPQGDAWIVVSPELAWATQETIDYTIRAIREVRAAYPKAPALRVNQISSRDGGYLRPHKSHQSGRDVDLGFYYPTVDPIRAREREKYIDLELNWALIKSLIQHTDVQMILVDKRVQKVLREYALSKGEDPKWVASLFGDSALIKHARGHRDHFHVRFYNPRAQELGWRIAPLLALQPDQNMVMHRVRSGDTLGGIALRYGSGVQAIKKASRLRGTFLRIGQVLAVPLRGPCTRCPVPPPVIVPPRKLPPELAPAAPAVASTPPPAPAPVETAVAPVEPAPSASPTETAAAPVEPTPAATEPTPAPAESTASSKPAVLSAQEPPAPAPALQPVETTEPAPEQMPAHAASPVEKSERGTLTAGSAAGTVQ</sequence>
<feature type="compositionally biased region" description="Low complexity" evidence="8">
    <location>
        <begin position="1"/>
        <end position="34"/>
    </location>
</feature>
<keyword evidence="3" id="KW-0732">Signal</keyword>
<evidence type="ECO:0000256" key="6">
    <source>
        <dbReference type="ARBA" id="ARBA00022833"/>
    </source>
</evidence>
<feature type="compositionally biased region" description="Low complexity" evidence="8">
    <location>
        <begin position="415"/>
        <end position="454"/>
    </location>
</feature>
<dbReference type="InterPro" id="IPR036779">
    <property type="entry name" value="LysM_dom_sf"/>
</dbReference>
<gene>
    <name evidence="10" type="ORF">BON30_00560</name>
</gene>
<proteinExistence type="predicted"/>
<reference evidence="11" key="1">
    <citation type="submission" date="2016-11" db="EMBL/GenBank/DDBJ databases">
        <authorList>
            <person name="Shukria A."/>
            <person name="Stevens D.C."/>
        </authorList>
    </citation>
    <scope>NUCLEOTIDE SEQUENCE [LARGE SCALE GENOMIC DNA]</scope>
    <source>
        <strain evidence="11">Cbfe23</strain>
    </source>
</reference>
<evidence type="ECO:0000256" key="7">
    <source>
        <dbReference type="ARBA" id="ARBA00023049"/>
    </source>
</evidence>
<dbReference type="Gene3D" id="3.30.1380.10">
    <property type="match status" value="1"/>
</dbReference>
<feature type="compositionally biased region" description="Low complexity" evidence="8">
    <location>
        <begin position="44"/>
        <end position="64"/>
    </location>
</feature>